<evidence type="ECO:0000313" key="23">
    <source>
        <dbReference type="EMBL" id="GMN35052.1"/>
    </source>
</evidence>
<evidence type="ECO:0000256" key="7">
    <source>
        <dbReference type="ARBA" id="ARBA00022741"/>
    </source>
</evidence>
<evidence type="ECO:0000256" key="12">
    <source>
        <dbReference type="ARBA" id="ARBA00023157"/>
    </source>
</evidence>
<keyword evidence="24" id="KW-1185">Reference proteome</keyword>
<dbReference type="InterPro" id="IPR017441">
    <property type="entry name" value="Protein_kinase_ATP_BS"/>
</dbReference>
<dbReference type="Gene3D" id="1.10.510.10">
    <property type="entry name" value="Transferase(Phosphotransferase) domain 1"/>
    <property type="match status" value="1"/>
</dbReference>
<evidence type="ECO:0000256" key="10">
    <source>
        <dbReference type="ARBA" id="ARBA00022989"/>
    </source>
</evidence>
<comment type="subcellular location">
    <subcellularLocation>
        <location evidence="1">Membrane</location>
        <topology evidence="1">Single-pass type I membrane protein</topology>
    </subcellularLocation>
</comment>
<reference evidence="23" key="1">
    <citation type="submission" date="2023-07" db="EMBL/GenBank/DDBJ databases">
        <title>draft genome sequence of fig (Ficus carica).</title>
        <authorList>
            <person name="Takahashi T."/>
            <person name="Nishimura K."/>
        </authorList>
    </citation>
    <scope>NUCLEOTIDE SEQUENCE</scope>
</reference>
<dbReference type="InterPro" id="IPR003609">
    <property type="entry name" value="Pan_app"/>
</dbReference>
<dbReference type="Gene3D" id="3.30.200.20">
    <property type="entry name" value="Phosphorylase Kinase, domain 1"/>
    <property type="match status" value="1"/>
</dbReference>
<dbReference type="PANTHER" id="PTHR47974:SF3">
    <property type="entry name" value="RECEPTOR-LIKE SERINE_THREONINE-PROTEIN KINASE"/>
    <property type="match status" value="1"/>
</dbReference>
<keyword evidence="2 17" id="KW-0723">Serine/threonine-protein kinase</keyword>
<dbReference type="InterPro" id="IPR011009">
    <property type="entry name" value="Kinase-like_dom_sf"/>
</dbReference>
<dbReference type="SMART" id="SM00108">
    <property type="entry name" value="B_lectin"/>
    <property type="match status" value="1"/>
</dbReference>
<keyword evidence="7 17" id="KW-0547">Nucleotide-binding</keyword>
<evidence type="ECO:0000256" key="9">
    <source>
        <dbReference type="ARBA" id="ARBA00022840"/>
    </source>
</evidence>
<dbReference type="InterPro" id="IPR036426">
    <property type="entry name" value="Bulb-type_lectin_dom_sf"/>
</dbReference>
<keyword evidence="4 17" id="KW-0808">Transferase</keyword>
<keyword evidence="5" id="KW-0812">Transmembrane</keyword>
<dbReference type="PROSITE" id="PS50948">
    <property type="entry name" value="PAN"/>
    <property type="match status" value="1"/>
</dbReference>
<feature type="chain" id="PRO_5041699075" description="Receptor-like serine/threonine-protein kinase" evidence="19">
    <location>
        <begin position="23"/>
        <end position="807"/>
    </location>
</feature>
<evidence type="ECO:0000256" key="2">
    <source>
        <dbReference type="ARBA" id="ARBA00022527"/>
    </source>
</evidence>
<keyword evidence="13" id="KW-0675">Receptor</keyword>
<dbReference type="PIRSF" id="PIRSF000641">
    <property type="entry name" value="SRK"/>
    <property type="match status" value="1"/>
</dbReference>
<dbReference type="EMBL" id="BTGU01000005">
    <property type="protein sequence ID" value="GMN35052.1"/>
    <property type="molecule type" value="Genomic_DNA"/>
</dbReference>
<dbReference type="Gene3D" id="2.90.10.10">
    <property type="entry name" value="Bulb-type lectin domain"/>
    <property type="match status" value="1"/>
</dbReference>
<dbReference type="FunFam" id="1.10.510.10:FF:000537">
    <property type="entry name" value="Putative receptor-like protein kinase"/>
    <property type="match status" value="1"/>
</dbReference>
<keyword evidence="11" id="KW-0472">Membrane</keyword>
<protein>
    <recommendedName>
        <fullName evidence="17">Receptor-like serine/threonine-protein kinase</fullName>
        <ecNumber evidence="17">2.7.11.1</ecNumber>
    </recommendedName>
</protein>
<dbReference type="InterPro" id="IPR000858">
    <property type="entry name" value="S_locus_glycoprot_dom"/>
</dbReference>
<dbReference type="GO" id="GO:0048544">
    <property type="term" value="P:recognition of pollen"/>
    <property type="evidence" value="ECO:0007669"/>
    <property type="project" value="InterPro"/>
</dbReference>
<dbReference type="AlphaFoldDB" id="A0AA88CYV6"/>
<keyword evidence="12" id="KW-1015">Disulfide bond</keyword>
<dbReference type="InterPro" id="IPR008271">
    <property type="entry name" value="Ser/Thr_kinase_AS"/>
</dbReference>
<dbReference type="PROSITE" id="PS00108">
    <property type="entry name" value="PROTEIN_KINASE_ST"/>
    <property type="match status" value="1"/>
</dbReference>
<feature type="domain" description="Apple" evidence="22">
    <location>
        <begin position="330"/>
        <end position="417"/>
    </location>
</feature>
<dbReference type="CDD" id="cd00028">
    <property type="entry name" value="B_lectin"/>
    <property type="match status" value="1"/>
</dbReference>
<organism evidence="23 24">
    <name type="scientific">Ficus carica</name>
    <name type="common">Common fig</name>
    <dbReference type="NCBI Taxonomy" id="3494"/>
    <lineage>
        <taxon>Eukaryota</taxon>
        <taxon>Viridiplantae</taxon>
        <taxon>Streptophyta</taxon>
        <taxon>Embryophyta</taxon>
        <taxon>Tracheophyta</taxon>
        <taxon>Spermatophyta</taxon>
        <taxon>Magnoliopsida</taxon>
        <taxon>eudicotyledons</taxon>
        <taxon>Gunneridae</taxon>
        <taxon>Pentapetalae</taxon>
        <taxon>rosids</taxon>
        <taxon>fabids</taxon>
        <taxon>Rosales</taxon>
        <taxon>Moraceae</taxon>
        <taxon>Ficeae</taxon>
        <taxon>Ficus</taxon>
    </lineage>
</organism>
<dbReference type="SUPFAM" id="SSF51110">
    <property type="entry name" value="alpha-D-mannose-specific plant lectins"/>
    <property type="match status" value="1"/>
</dbReference>
<keyword evidence="10" id="KW-1133">Transmembrane helix</keyword>
<keyword evidence="8 17" id="KW-0418">Kinase</keyword>
<dbReference type="PROSITE" id="PS00107">
    <property type="entry name" value="PROTEIN_KINASE_ATP"/>
    <property type="match status" value="1"/>
</dbReference>
<evidence type="ECO:0000256" key="17">
    <source>
        <dbReference type="PIRNR" id="PIRNR000641"/>
    </source>
</evidence>
<dbReference type="CDD" id="cd14066">
    <property type="entry name" value="STKc_IRAK"/>
    <property type="match status" value="1"/>
</dbReference>
<dbReference type="FunFam" id="3.30.200.20:FF:000059">
    <property type="entry name" value="S-receptor-like serine/threonine-protein kinase"/>
    <property type="match status" value="1"/>
</dbReference>
<feature type="signal peptide" evidence="19">
    <location>
        <begin position="1"/>
        <end position="22"/>
    </location>
</feature>
<evidence type="ECO:0000259" key="22">
    <source>
        <dbReference type="PROSITE" id="PS50948"/>
    </source>
</evidence>
<dbReference type="Pfam" id="PF01453">
    <property type="entry name" value="B_lectin"/>
    <property type="match status" value="1"/>
</dbReference>
<dbReference type="EC" id="2.7.11.1" evidence="17"/>
<name>A0AA88CYV6_FICCA</name>
<evidence type="ECO:0000259" key="20">
    <source>
        <dbReference type="PROSITE" id="PS50011"/>
    </source>
</evidence>
<dbReference type="InterPro" id="IPR024171">
    <property type="entry name" value="SRK-like_kinase"/>
</dbReference>
<evidence type="ECO:0000256" key="19">
    <source>
        <dbReference type="SAM" id="SignalP"/>
    </source>
</evidence>
<feature type="binding site" evidence="18">
    <location>
        <position position="544"/>
    </location>
    <ligand>
        <name>ATP</name>
        <dbReference type="ChEBI" id="CHEBI:30616"/>
    </ligand>
</feature>
<dbReference type="Pfam" id="PF00069">
    <property type="entry name" value="Pkinase"/>
    <property type="match status" value="1"/>
</dbReference>
<evidence type="ECO:0000256" key="11">
    <source>
        <dbReference type="ARBA" id="ARBA00023136"/>
    </source>
</evidence>
<sequence>MDFHIQLLVLPLLFHTLLISSSTTTDILSQGSSLSVKRATTDVLVSRNSIFSAGFILVGENAFSFAVWFRISSDPTIIWMANRDQPVNGRDSKLSLTKTGNLVLLDAGRVVLWSTGTSNMSAVKLQLEDTGNLVLRTSELGKSFTLWESFESPTDTLLPQQKLTMDTNLVSSKSQTNYSTGYYKLFWNDDNILSLLFQGPDRQISSVYWPIPWLETFKSGRSSYNNSKTALLNLTGVFLSSDGLSFLATDYGVELYRRLTLDPDGNLRLYSFDMKSRMWVVTWQAFPQPCNIHGICGPNSFCTYDRNFGGRCSCLQGFKMRNYQDWFYGCEPEVKWNNSNETDGFVRVANAEFYGYDRGYFRNQTLNQCEEVCLSIQVCKGFQFKFDGSVYNCFPKSQLLNGHRESSFSGDVYIRVPKVKLSFYEKPNVKETELGCHLESVMLTRAYKNPPENATLKVLVWVSVGLAAVEFVCVTIVQCFLNLSRNGKVDKKAQGYMLAATSFQEFTFAELRKATWGFREEIGSGAGAVVYKGVLSDGRVAAIKRLREANQGNVEFLAEVSTIGRLNHMHLIETWGYCAEGKHRLLVYEYMEHGSLADNLSSKALDWEKRFAIAMGTSKGLAYLHEECLEWVLHCDVKPQNILLDSNYNPKVADFGLSKIQNRGEAHNSSFSRIRGTRGYMAPEWVYNLPITSKVDVYSYGIVALELITGRKPTGAQIVSDGRETTENAGRLVTWVKEKMNGASTTEAWIEEIADPIMEGNFERAKMKLLVKVALQCAEEVKEARPTMRKVVEMLECHEDEHAFFFN</sequence>
<comment type="caution">
    <text evidence="23">The sequence shown here is derived from an EMBL/GenBank/DDBJ whole genome shotgun (WGS) entry which is preliminary data.</text>
</comment>
<dbReference type="PROSITE" id="PS50011">
    <property type="entry name" value="PROTEIN_KINASE_DOM"/>
    <property type="match status" value="1"/>
</dbReference>
<dbReference type="InterPro" id="IPR000719">
    <property type="entry name" value="Prot_kinase_dom"/>
</dbReference>
<comment type="similarity">
    <text evidence="17">Belongs to the protein kinase superfamily. Ser/Thr protein kinase family.</text>
</comment>
<evidence type="ECO:0000256" key="18">
    <source>
        <dbReference type="PROSITE-ProRule" id="PRU10141"/>
    </source>
</evidence>
<evidence type="ECO:0000256" key="5">
    <source>
        <dbReference type="ARBA" id="ARBA00022692"/>
    </source>
</evidence>
<keyword evidence="9 17" id="KW-0067">ATP-binding</keyword>
<evidence type="ECO:0000256" key="4">
    <source>
        <dbReference type="ARBA" id="ARBA00022679"/>
    </source>
</evidence>
<dbReference type="GO" id="GO:0016020">
    <property type="term" value="C:membrane"/>
    <property type="evidence" value="ECO:0007669"/>
    <property type="project" value="UniProtKB-SubCell"/>
</dbReference>
<keyword evidence="14" id="KW-0325">Glycoprotein</keyword>
<gene>
    <name evidence="23" type="ORF">TIFTF001_005061</name>
</gene>
<evidence type="ECO:0000313" key="24">
    <source>
        <dbReference type="Proteomes" id="UP001187192"/>
    </source>
</evidence>
<dbReference type="PANTHER" id="PTHR47974">
    <property type="entry name" value="OS07G0415500 PROTEIN"/>
    <property type="match status" value="1"/>
</dbReference>
<dbReference type="Proteomes" id="UP001187192">
    <property type="component" value="Unassembled WGS sequence"/>
</dbReference>
<dbReference type="GO" id="GO:0004674">
    <property type="term" value="F:protein serine/threonine kinase activity"/>
    <property type="evidence" value="ECO:0007669"/>
    <property type="project" value="UniProtKB-KW"/>
</dbReference>
<evidence type="ECO:0000256" key="15">
    <source>
        <dbReference type="ARBA" id="ARBA00047899"/>
    </source>
</evidence>
<evidence type="ECO:0000256" key="6">
    <source>
        <dbReference type="ARBA" id="ARBA00022729"/>
    </source>
</evidence>
<dbReference type="SUPFAM" id="SSF56112">
    <property type="entry name" value="Protein kinase-like (PK-like)"/>
    <property type="match status" value="1"/>
</dbReference>
<feature type="domain" description="Protein kinase" evidence="20">
    <location>
        <begin position="516"/>
        <end position="805"/>
    </location>
</feature>
<comment type="catalytic activity">
    <reaction evidence="15 17">
        <text>L-threonyl-[protein] + ATP = O-phospho-L-threonyl-[protein] + ADP + H(+)</text>
        <dbReference type="Rhea" id="RHEA:46608"/>
        <dbReference type="Rhea" id="RHEA-COMP:11060"/>
        <dbReference type="Rhea" id="RHEA-COMP:11605"/>
        <dbReference type="ChEBI" id="CHEBI:15378"/>
        <dbReference type="ChEBI" id="CHEBI:30013"/>
        <dbReference type="ChEBI" id="CHEBI:30616"/>
        <dbReference type="ChEBI" id="CHEBI:61977"/>
        <dbReference type="ChEBI" id="CHEBI:456216"/>
        <dbReference type="EC" id="2.7.11.1"/>
    </reaction>
</comment>
<keyword evidence="6 19" id="KW-0732">Signal</keyword>
<evidence type="ECO:0000256" key="13">
    <source>
        <dbReference type="ARBA" id="ARBA00023170"/>
    </source>
</evidence>
<evidence type="ECO:0000259" key="21">
    <source>
        <dbReference type="PROSITE" id="PS50927"/>
    </source>
</evidence>
<accession>A0AA88CYV6</accession>
<evidence type="ECO:0000256" key="8">
    <source>
        <dbReference type="ARBA" id="ARBA00022777"/>
    </source>
</evidence>
<proteinExistence type="inferred from homology"/>
<keyword evidence="3" id="KW-0245">EGF-like domain</keyword>
<dbReference type="PROSITE" id="PS50927">
    <property type="entry name" value="BULB_LECTIN"/>
    <property type="match status" value="1"/>
</dbReference>
<dbReference type="SMART" id="SM00220">
    <property type="entry name" value="S_TKc"/>
    <property type="match status" value="1"/>
</dbReference>
<dbReference type="Pfam" id="PF00954">
    <property type="entry name" value="S_locus_glycop"/>
    <property type="match status" value="1"/>
</dbReference>
<evidence type="ECO:0000256" key="14">
    <source>
        <dbReference type="ARBA" id="ARBA00023180"/>
    </source>
</evidence>
<comment type="catalytic activity">
    <reaction evidence="16 17">
        <text>L-seryl-[protein] + ATP = O-phospho-L-seryl-[protein] + ADP + H(+)</text>
        <dbReference type="Rhea" id="RHEA:17989"/>
        <dbReference type="Rhea" id="RHEA-COMP:9863"/>
        <dbReference type="Rhea" id="RHEA-COMP:11604"/>
        <dbReference type="ChEBI" id="CHEBI:15378"/>
        <dbReference type="ChEBI" id="CHEBI:29999"/>
        <dbReference type="ChEBI" id="CHEBI:30616"/>
        <dbReference type="ChEBI" id="CHEBI:83421"/>
        <dbReference type="ChEBI" id="CHEBI:456216"/>
        <dbReference type="EC" id="2.7.11.1"/>
    </reaction>
</comment>
<evidence type="ECO:0000256" key="1">
    <source>
        <dbReference type="ARBA" id="ARBA00004479"/>
    </source>
</evidence>
<dbReference type="CDD" id="cd01098">
    <property type="entry name" value="PAN_AP_plant"/>
    <property type="match status" value="1"/>
</dbReference>
<feature type="domain" description="Bulb-type lectin" evidence="21">
    <location>
        <begin position="25"/>
        <end position="148"/>
    </location>
</feature>
<evidence type="ECO:0000256" key="16">
    <source>
        <dbReference type="ARBA" id="ARBA00048679"/>
    </source>
</evidence>
<evidence type="ECO:0000256" key="3">
    <source>
        <dbReference type="ARBA" id="ARBA00022536"/>
    </source>
</evidence>
<dbReference type="InterPro" id="IPR001480">
    <property type="entry name" value="Bulb-type_lectin_dom"/>
</dbReference>
<dbReference type="GO" id="GO:0005524">
    <property type="term" value="F:ATP binding"/>
    <property type="evidence" value="ECO:0007669"/>
    <property type="project" value="UniProtKB-UniRule"/>
</dbReference>